<evidence type="ECO:0000256" key="1">
    <source>
        <dbReference type="SAM" id="MobiDB-lite"/>
    </source>
</evidence>
<feature type="region of interest" description="Disordered" evidence="1">
    <location>
        <begin position="399"/>
        <end position="419"/>
    </location>
</feature>
<reference evidence="2 3" key="1">
    <citation type="submission" date="2024-07" db="EMBL/GenBank/DDBJ databases">
        <title>Section-level genome sequencing and comparative genomics of Aspergillus sections Usti and Cavernicolus.</title>
        <authorList>
            <consortium name="Lawrence Berkeley National Laboratory"/>
            <person name="Nybo J.L."/>
            <person name="Vesth T.C."/>
            <person name="Theobald S."/>
            <person name="Frisvad J.C."/>
            <person name="Larsen T.O."/>
            <person name="Kjaerboelling I."/>
            <person name="Rothschild-Mancinelli K."/>
            <person name="Lyhne E.K."/>
            <person name="Kogle M.E."/>
            <person name="Barry K."/>
            <person name="Clum A."/>
            <person name="Na H."/>
            <person name="Ledsgaard L."/>
            <person name="Lin J."/>
            <person name="Lipzen A."/>
            <person name="Kuo A."/>
            <person name="Riley R."/>
            <person name="Mondo S."/>
            <person name="LaButti K."/>
            <person name="Haridas S."/>
            <person name="Pangalinan J."/>
            <person name="Salamov A.A."/>
            <person name="Simmons B.A."/>
            <person name="Magnuson J.K."/>
            <person name="Chen J."/>
            <person name="Drula E."/>
            <person name="Henrissat B."/>
            <person name="Wiebenga A."/>
            <person name="Lubbers R.J."/>
            <person name="Gomes A.C."/>
            <person name="Makela M.R."/>
            <person name="Stajich J."/>
            <person name="Grigoriev I.V."/>
            <person name="Mortensen U.H."/>
            <person name="De vries R.P."/>
            <person name="Baker S.E."/>
            <person name="Andersen M.R."/>
        </authorList>
    </citation>
    <scope>NUCLEOTIDE SEQUENCE [LARGE SCALE GENOMIC DNA]</scope>
    <source>
        <strain evidence="2 3">CBS 600.67</strain>
    </source>
</reference>
<evidence type="ECO:0000313" key="3">
    <source>
        <dbReference type="Proteomes" id="UP001610335"/>
    </source>
</evidence>
<evidence type="ECO:0000313" key="2">
    <source>
        <dbReference type="EMBL" id="KAL2811813.1"/>
    </source>
</evidence>
<gene>
    <name evidence="2" type="ORF">BDW59DRAFT_177063</name>
</gene>
<dbReference type="EMBL" id="JBFXLS010000221">
    <property type="protein sequence ID" value="KAL2811813.1"/>
    <property type="molecule type" value="Genomic_DNA"/>
</dbReference>
<name>A0ABR4HAN4_9EURO</name>
<accession>A0ABR4HAN4</accession>
<evidence type="ECO:0008006" key="4">
    <source>
        <dbReference type="Google" id="ProtNLM"/>
    </source>
</evidence>
<protein>
    <recommendedName>
        <fullName evidence="4">F-box domain-containing protein</fullName>
    </recommendedName>
</protein>
<keyword evidence="3" id="KW-1185">Reference proteome</keyword>
<comment type="caution">
    <text evidence="2">The sequence shown here is derived from an EMBL/GenBank/DDBJ whole genome shotgun (WGS) entry which is preliminary data.</text>
</comment>
<sequence>MAYLPPERWTHIALYLEKDNSTLTNCARVCRQWQPVFEKLIYRNFKVESEDFKLQKGVVSLPRFRDLVSGTNQYRRSLVQRLEYTVIIPHDLLDYRTVKLEGYHDQNPVREANNQAFWAGMRLLFEFLSSWKKGPKIMLAPAVQGRDEALEPETEVREHAHAWEVEYGLIWTGTAMQIAESCLALQRLYLNMQDLSRQDHLWYMRDRRQAVASRLARFPSTLRVLELECSLEHPWSNTLPALDLRPANSKIVEFSSSLRLSSCNLRELNLSSMSFDMDFLYPLDDSGSPTSDASSLHWPYLESIVLQAVPGHLPSGEWLFDYELKTGDEEDFPDPATGDEIFESRWLREDYQIVRNIINTEYFHRRFISLGYAARRMPLLKTISFNFCIPPVTEFKFSSGRGGSTGAGAKPSLKFESQSGYTPDRRVTAAWRFSLDQLVVENPWPERDPDCVSSSVTLDRLPFDE</sequence>
<dbReference type="Proteomes" id="UP001610335">
    <property type="component" value="Unassembled WGS sequence"/>
</dbReference>
<proteinExistence type="predicted"/>
<dbReference type="SUPFAM" id="SSF81383">
    <property type="entry name" value="F-box domain"/>
    <property type="match status" value="1"/>
</dbReference>
<organism evidence="2 3">
    <name type="scientific">Aspergillus cavernicola</name>
    <dbReference type="NCBI Taxonomy" id="176166"/>
    <lineage>
        <taxon>Eukaryota</taxon>
        <taxon>Fungi</taxon>
        <taxon>Dikarya</taxon>
        <taxon>Ascomycota</taxon>
        <taxon>Pezizomycotina</taxon>
        <taxon>Eurotiomycetes</taxon>
        <taxon>Eurotiomycetidae</taxon>
        <taxon>Eurotiales</taxon>
        <taxon>Aspergillaceae</taxon>
        <taxon>Aspergillus</taxon>
        <taxon>Aspergillus subgen. Nidulantes</taxon>
    </lineage>
</organism>
<dbReference type="InterPro" id="IPR036047">
    <property type="entry name" value="F-box-like_dom_sf"/>
</dbReference>